<reference evidence="2" key="1">
    <citation type="journal article" date="2014" name="Int. J. Syst. Evol. Microbiol.">
        <title>Complete genome sequence of Corynebacterium casei LMG S-19264T (=DSM 44701T), isolated from a smear-ripened cheese.</title>
        <authorList>
            <consortium name="US DOE Joint Genome Institute (JGI-PGF)"/>
            <person name="Walter F."/>
            <person name="Albersmeier A."/>
            <person name="Kalinowski J."/>
            <person name="Ruckert C."/>
        </authorList>
    </citation>
    <scope>NUCLEOTIDE SEQUENCE</scope>
    <source>
        <strain evidence="2">JCM 3035</strain>
    </source>
</reference>
<name>A0A917RMY7_9ACTN</name>
<keyword evidence="3" id="KW-1185">Reference proteome</keyword>
<dbReference type="AlphaFoldDB" id="A0A917RMY7"/>
<accession>A0A917RMY7</accession>
<reference evidence="2" key="2">
    <citation type="submission" date="2020-09" db="EMBL/GenBank/DDBJ databases">
        <authorList>
            <person name="Sun Q."/>
            <person name="Ohkuma M."/>
        </authorList>
    </citation>
    <scope>NUCLEOTIDE SEQUENCE</scope>
    <source>
        <strain evidence="2">JCM 3035</strain>
    </source>
</reference>
<evidence type="ECO:0000313" key="3">
    <source>
        <dbReference type="Proteomes" id="UP000637788"/>
    </source>
</evidence>
<gene>
    <name evidence="2" type="ORF">GCM10010094_90650</name>
</gene>
<feature type="compositionally biased region" description="Basic and acidic residues" evidence="1">
    <location>
        <begin position="14"/>
        <end position="24"/>
    </location>
</feature>
<organism evidence="2 3">
    <name type="scientific">Streptomyces flaveus</name>
    <dbReference type="NCBI Taxonomy" id="66370"/>
    <lineage>
        <taxon>Bacteria</taxon>
        <taxon>Bacillati</taxon>
        <taxon>Actinomycetota</taxon>
        <taxon>Actinomycetes</taxon>
        <taxon>Kitasatosporales</taxon>
        <taxon>Streptomycetaceae</taxon>
        <taxon>Streptomyces</taxon>
        <taxon>Streptomyces aurantiacus group</taxon>
    </lineage>
</organism>
<dbReference type="EMBL" id="BMPQ01000053">
    <property type="protein sequence ID" value="GGL15622.1"/>
    <property type="molecule type" value="Genomic_DNA"/>
</dbReference>
<feature type="region of interest" description="Disordered" evidence="1">
    <location>
        <begin position="1"/>
        <end position="24"/>
    </location>
</feature>
<protein>
    <submittedName>
        <fullName evidence="2">Uncharacterized protein</fullName>
    </submittedName>
</protein>
<evidence type="ECO:0000313" key="2">
    <source>
        <dbReference type="EMBL" id="GGL15622.1"/>
    </source>
</evidence>
<comment type="caution">
    <text evidence="2">The sequence shown here is derived from an EMBL/GenBank/DDBJ whole genome shotgun (WGS) entry which is preliminary data.</text>
</comment>
<sequence length="71" mass="7703">MIRSPPPATGLRHGSADARGQERRMAGGQIIRARMAPSALADRQQAEDNTAGVDTESTWKTPMVSLRAIMR</sequence>
<evidence type="ECO:0000256" key="1">
    <source>
        <dbReference type="SAM" id="MobiDB-lite"/>
    </source>
</evidence>
<proteinExistence type="predicted"/>
<feature type="region of interest" description="Disordered" evidence="1">
    <location>
        <begin position="37"/>
        <end position="58"/>
    </location>
</feature>
<dbReference type="Proteomes" id="UP000637788">
    <property type="component" value="Unassembled WGS sequence"/>
</dbReference>